<reference evidence="3" key="1">
    <citation type="submission" date="2025-08" db="UniProtKB">
        <authorList>
            <consortium name="RefSeq"/>
        </authorList>
    </citation>
    <scope>IDENTIFICATION</scope>
    <source>
        <tissue evidence="3">Whole body</tissue>
    </source>
</reference>
<gene>
    <name evidence="3" type="primary">LOC113401042</name>
</gene>
<evidence type="ECO:0000256" key="1">
    <source>
        <dbReference type="SAM" id="Phobius"/>
    </source>
</evidence>
<name>A0ABM4ARE1_VANTA</name>
<accession>A0ABM4ARE1</accession>
<dbReference type="GeneID" id="113401042"/>
<feature type="transmembrane region" description="Helical" evidence="1">
    <location>
        <begin position="34"/>
        <end position="55"/>
    </location>
</feature>
<feature type="transmembrane region" description="Helical" evidence="1">
    <location>
        <begin position="61"/>
        <end position="84"/>
    </location>
</feature>
<evidence type="ECO:0000313" key="2">
    <source>
        <dbReference type="Proteomes" id="UP001652626"/>
    </source>
</evidence>
<sequence>MESSVQIAESIDTERKIFYKYYVENDFFVSPEGILKVLATVVCTLSSIAFAWGGWCGAGLVAGGTGLVAGGTLAALCALSALLATHAPMTCFITDIILSTVIGVSLLLVTILSFTLCETRRAVDYAFGPLALINSVLVIGSVVMTYMSVSKKWDAETGISTTNCDNPPANELEV</sequence>
<feature type="transmembrane region" description="Helical" evidence="1">
    <location>
        <begin position="126"/>
        <end position="147"/>
    </location>
</feature>
<proteinExistence type="predicted"/>
<dbReference type="RefSeq" id="XP_064073860.1">
    <property type="nucleotide sequence ID" value="XM_064217790.1"/>
</dbReference>
<keyword evidence="2" id="KW-1185">Reference proteome</keyword>
<feature type="transmembrane region" description="Helical" evidence="1">
    <location>
        <begin position="96"/>
        <end position="114"/>
    </location>
</feature>
<evidence type="ECO:0000313" key="3">
    <source>
        <dbReference type="RefSeq" id="XP_064073860.1"/>
    </source>
</evidence>
<keyword evidence="1" id="KW-0812">Transmembrane</keyword>
<organism evidence="2 3">
    <name type="scientific">Vanessa tameamea</name>
    <name type="common">Kamehameha butterfly</name>
    <dbReference type="NCBI Taxonomy" id="334116"/>
    <lineage>
        <taxon>Eukaryota</taxon>
        <taxon>Metazoa</taxon>
        <taxon>Ecdysozoa</taxon>
        <taxon>Arthropoda</taxon>
        <taxon>Hexapoda</taxon>
        <taxon>Insecta</taxon>
        <taxon>Pterygota</taxon>
        <taxon>Neoptera</taxon>
        <taxon>Endopterygota</taxon>
        <taxon>Lepidoptera</taxon>
        <taxon>Glossata</taxon>
        <taxon>Ditrysia</taxon>
        <taxon>Papilionoidea</taxon>
        <taxon>Nymphalidae</taxon>
        <taxon>Nymphalinae</taxon>
        <taxon>Vanessa</taxon>
    </lineage>
</organism>
<keyword evidence="1" id="KW-0472">Membrane</keyword>
<protein>
    <submittedName>
        <fullName evidence="3">Uncharacterized protein LOC113401042</fullName>
    </submittedName>
</protein>
<dbReference type="Proteomes" id="UP001652626">
    <property type="component" value="Chromosome 18"/>
</dbReference>
<keyword evidence="1" id="KW-1133">Transmembrane helix</keyword>